<proteinExistence type="predicted"/>
<accession>A0A090I8Y2</accession>
<dbReference type="OrthoDB" id="9982470at2"/>
<dbReference type="STRING" id="80854.MVIS_0306"/>
<evidence type="ECO:0000313" key="1">
    <source>
        <dbReference type="EMBL" id="SGY81450.1"/>
    </source>
</evidence>
<dbReference type="SUPFAM" id="SSF55486">
    <property type="entry name" value="Metalloproteases ('zincins'), catalytic domain"/>
    <property type="match status" value="1"/>
</dbReference>
<dbReference type="KEGG" id="mvs:MVIS_0306"/>
<reference evidence="1 2" key="1">
    <citation type="submission" date="2016-11" db="EMBL/GenBank/DDBJ databases">
        <authorList>
            <person name="Jaros S."/>
            <person name="Januszkiewicz K."/>
            <person name="Wedrychowicz H."/>
        </authorList>
    </citation>
    <scope>NUCLEOTIDE SEQUENCE [LARGE SCALE GENOMIC DNA]</scope>
    <source>
        <strain evidence="1">NVI 5450</strain>
    </source>
</reference>
<evidence type="ECO:0000313" key="2">
    <source>
        <dbReference type="Proteomes" id="UP000183794"/>
    </source>
</evidence>
<gene>
    <name evidence="1" type="ORF">NVI5450_0027</name>
</gene>
<protein>
    <submittedName>
        <fullName evidence="1">Zinc metalloproteinase aureolysin</fullName>
    </submittedName>
</protein>
<dbReference type="HOGENOM" id="CLU_784861_0_0_6"/>
<organism evidence="1 2">
    <name type="scientific">Moritella viscosa</name>
    <dbReference type="NCBI Taxonomy" id="80854"/>
    <lineage>
        <taxon>Bacteria</taxon>
        <taxon>Pseudomonadati</taxon>
        <taxon>Pseudomonadota</taxon>
        <taxon>Gammaproteobacteria</taxon>
        <taxon>Alteromonadales</taxon>
        <taxon>Moritellaceae</taxon>
        <taxon>Moritella</taxon>
    </lineage>
</organism>
<dbReference type="RefSeq" id="WP_045108782.1">
    <property type="nucleotide sequence ID" value="NZ_CAWRBC010000108.1"/>
</dbReference>
<sequence>MNNIFKFNIIISLFSFTFYSLAGTSTNSLPPTYDLSNAKELNYAYYSKMSKTGSYIIEAPFKAKNDYCYTSNDKLELQTRYGIGYALSRVLCKDNVILEANDNKYKISAFVAMNKVLDLHFELWGEDLFQGKAKIYHEDNLSVNSSYVYQSDAFYIRTNENGAYGSAYIDITVMAHEAGHKFTKSLLLNDGSIFYESVKEGIADLYAIVIHNNYLEKYQGNTDENISWLIALGGTPDSKSGAIRDVSNPIYDIPSSNVDNISKISKNNSAYQNSAVFRSLFHQMSLKINNNINYQSKNTILFNLFNAFKAASIKLSSNTNANDFIHILIDEMSKSEYSHIDFLPIYKSFGWDV</sequence>
<dbReference type="Proteomes" id="UP000183794">
    <property type="component" value="Unassembled WGS sequence"/>
</dbReference>
<dbReference type="Gene3D" id="1.10.390.10">
    <property type="entry name" value="Neutral Protease Domain 2"/>
    <property type="match status" value="1"/>
</dbReference>
<dbReference type="AlphaFoldDB" id="A0A090I8Y2"/>
<dbReference type="EMBL" id="FPLD01000003">
    <property type="protein sequence ID" value="SGY81450.1"/>
    <property type="molecule type" value="Genomic_DNA"/>
</dbReference>
<dbReference type="PATRIC" id="fig|80854.5.peg.318"/>
<name>A0A090I8Y2_9GAMM</name>
<dbReference type="InterPro" id="IPR027268">
    <property type="entry name" value="Peptidase_M4/M1_CTD_sf"/>
</dbReference>